<gene>
    <name evidence="1" type="ORF">NIOZUU159_00406</name>
</gene>
<proteinExistence type="predicted"/>
<sequence>MEIYNKLPDDIKDIILNKYLIYPQKKELLNDIENFKKYKNIIYKIYKILGYEYNDNYIDDFNIYSVIDNDLMAFWNNDTAYIYGITDENYAKMSRSLAFKIKNNCDSIKAQHNFHLNINISPKTKVNRYLAGLTLKERAKFISILKNK</sequence>
<name>A0A7S9SUT2_9VIRU</name>
<reference evidence="1" key="1">
    <citation type="submission" date="2020-08" db="EMBL/GenBank/DDBJ databases">
        <title>Bridging the membrane lipid divide: bacteria of the FCB group superphylum have the potential to synthesize archaeal ether lipids.</title>
        <authorList>
            <person name="Villanueva L."/>
            <person name="von Meijenfeldt F.A.B."/>
            <person name="Westbye A.B."/>
            <person name="Yadav S."/>
            <person name="Hopmans E.C."/>
            <person name="Dutilh B.E."/>
            <person name="Sinninghe Damste J.S."/>
        </authorList>
    </citation>
    <scope>NUCLEOTIDE SEQUENCE</scope>
    <source>
        <strain evidence="1">NIOZ-UU159</strain>
    </source>
</reference>
<evidence type="ECO:0000313" key="1">
    <source>
        <dbReference type="EMBL" id="QPI16909.1"/>
    </source>
</evidence>
<accession>A0A7S9SUT2</accession>
<dbReference type="EMBL" id="MW030614">
    <property type="protein sequence ID" value="QPI16909.1"/>
    <property type="molecule type" value="Genomic_DNA"/>
</dbReference>
<protein>
    <submittedName>
        <fullName evidence="1">Uncharacterized protein</fullName>
    </submittedName>
</protein>
<organism evidence="1">
    <name type="scientific">Virus NIOZ-UU159</name>
    <dbReference type="NCBI Taxonomy" id="2763270"/>
    <lineage>
        <taxon>Viruses</taxon>
    </lineage>
</organism>